<evidence type="ECO:0000256" key="5">
    <source>
        <dbReference type="ARBA" id="ARBA00023136"/>
    </source>
</evidence>
<dbReference type="PIRSF" id="PIRSF006324">
    <property type="entry name" value="LeuE"/>
    <property type="match status" value="1"/>
</dbReference>
<keyword evidence="5 6" id="KW-0472">Membrane</keyword>
<keyword evidence="2" id="KW-1003">Cell membrane</keyword>
<evidence type="ECO:0000256" key="3">
    <source>
        <dbReference type="ARBA" id="ARBA00022692"/>
    </source>
</evidence>
<dbReference type="InterPro" id="IPR001123">
    <property type="entry name" value="LeuE-type"/>
</dbReference>
<feature type="transmembrane region" description="Helical" evidence="6">
    <location>
        <begin position="49"/>
        <end position="76"/>
    </location>
</feature>
<accession>A0A7W6F198</accession>
<dbReference type="RefSeq" id="WP_183198698.1">
    <property type="nucleotide sequence ID" value="NZ_JACIDA010000004.1"/>
</dbReference>
<keyword evidence="3 6" id="KW-0812">Transmembrane</keyword>
<dbReference type="GO" id="GO:0015171">
    <property type="term" value="F:amino acid transmembrane transporter activity"/>
    <property type="evidence" value="ECO:0007669"/>
    <property type="project" value="TreeGrafter"/>
</dbReference>
<dbReference type="Proteomes" id="UP000532936">
    <property type="component" value="Unassembled WGS sequence"/>
</dbReference>
<feature type="transmembrane region" description="Helical" evidence="6">
    <location>
        <begin position="82"/>
        <end position="99"/>
    </location>
</feature>
<keyword evidence="4 6" id="KW-1133">Transmembrane helix</keyword>
<organism evidence="7 8">
    <name type="scientific">Brevundimonas mediterranea</name>
    <dbReference type="NCBI Taxonomy" id="74329"/>
    <lineage>
        <taxon>Bacteria</taxon>
        <taxon>Pseudomonadati</taxon>
        <taxon>Pseudomonadota</taxon>
        <taxon>Alphaproteobacteria</taxon>
        <taxon>Caulobacterales</taxon>
        <taxon>Caulobacteraceae</taxon>
        <taxon>Brevundimonas</taxon>
    </lineage>
</organism>
<dbReference type="GO" id="GO:0005886">
    <property type="term" value="C:plasma membrane"/>
    <property type="evidence" value="ECO:0007669"/>
    <property type="project" value="UniProtKB-SubCell"/>
</dbReference>
<comment type="subcellular location">
    <subcellularLocation>
        <location evidence="1">Cell membrane</location>
        <topology evidence="1">Multi-pass membrane protein</topology>
    </subcellularLocation>
</comment>
<evidence type="ECO:0000256" key="4">
    <source>
        <dbReference type="ARBA" id="ARBA00022989"/>
    </source>
</evidence>
<protein>
    <submittedName>
        <fullName evidence="7">Threonine/homoserine/homoserine lactone efflux protein</fullName>
    </submittedName>
</protein>
<feature type="transmembrane region" description="Helical" evidence="6">
    <location>
        <begin position="12"/>
        <end position="37"/>
    </location>
</feature>
<comment type="caution">
    <text evidence="7">The sequence shown here is derived from an EMBL/GenBank/DDBJ whole genome shotgun (WGS) entry which is preliminary data.</text>
</comment>
<feature type="transmembrane region" description="Helical" evidence="6">
    <location>
        <begin position="191"/>
        <end position="210"/>
    </location>
</feature>
<reference evidence="7 8" key="1">
    <citation type="submission" date="2020-08" db="EMBL/GenBank/DDBJ databases">
        <title>Genomic Encyclopedia of Type Strains, Phase IV (KMG-IV): sequencing the most valuable type-strain genomes for metagenomic binning, comparative biology and taxonomic classification.</title>
        <authorList>
            <person name="Goeker M."/>
        </authorList>
    </citation>
    <scope>NUCLEOTIDE SEQUENCE [LARGE SCALE GENOMIC DNA]</scope>
    <source>
        <strain evidence="7 8">DSM 14878</strain>
    </source>
</reference>
<evidence type="ECO:0000256" key="6">
    <source>
        <dbReference type="SAM" id="Phobius"/>
    </source>
</evidence>
<dbReference type="PANTHER" id="PTHR30086:SF20">
    <property type="entry name" value="ARGININE EXPORTER PROTEIN ARGO-RELATED"/>
    <property type="match status" value="1"/>
</dbReference>
<evidence type="ECO:0000256" key="1">
    <source>
        <dbReference type="ARBA" id="ARBA00004651"/>
    </source>
</evidence>
<name>A0A7W6F198_9CAUL</name>
<dbReference type="Pfam" id="PF01810">
    <property type="entry name" value="LysE"/>
    <property type="match status" value="1"/>
</dbReference>
<gene>
    <name evidence="7" type="ORF">GGR11_003250</name>
</gene>
<feature type="transmembrane region" description="Helical" evidence="6">
    <location>
        <begin position="160"/>
        <end position="179"/>
    </location>
</feature>
<dbReference type="EMBL" id="JACIDA010000004">
    <property type="protein sequence ID" value="MBB3873684.1"/>
    <property type="molecule type" value="Genomic_DNA"/>
</dbReference>
<sequence length="214" mass="22653">MEFLTNSPVDPGVILPFLAAVVLIELTPGPNMGWLALVSLSQGRTAGLAAVAGITLGLMLWMLAAAFGLTEIVLAWPALYQAIRWAGVGFLLWLAWEAWKGEGDPARPAPETRDRRRALFLRGLTANLLNPKAAVFYIALLPGFMRPDYGPALPQALTLGGIHVAVSVAIHGLIVVTAARVSRLGAVSQGASVRALMAGGLVLIAGWTAWETRL</sequence>
<dbReference type="AlphaFoldDB" id="A0A7W6F198"/>
<feature type="transmembrane region" description="Helical" evidence="6">
    <location>
        <begin position="119"/>
        <end position="140"/>
    </location>
</feature>
<proteinExistence type="predicted"/>
<evidence type="ECO:0000313" key="8">
    <source>
        <dbReference type="Proteomes" id="UP000532936"/>
    </source>
</evidence>
<evidence type="ECO:0000256" key="2">
    <source>
        <dbReference type="ARBA" id="ARBA00022475"/>
    </source>
</evidence>
<evidence type="ECO:0000313" key="7">
    <source>
        <dbReference type="EMBL" id="MBB3873684.1"/>
    </source>
</evidence>
<dbReference type="PANTHER" id="PTHR30086">
    <property type="entry name" value="ARGININE EXPORTER PROTEIN ARGO"/>
    <property type="match status" value="1"/>
</dbReference>